<evidence type="ECO:0000313" key="6">
    <source>
        <dbReference type="EMBL" id="OWO98008.1"/>
    </source>
</evidence>
<keyword evidence="2 5" id="KW-0812">Transmembrane</keyword>
<protein>
    <submittedName>
        <fullName evidence="6">Uncharacterized protein</fullName>
    </submittedName>
</protein>
<keyword evidence="7" id="KW-1185">Reference proteome</keyword>
<dbReference type="InterPro" id="IPR005828">
    <property type="entry name" value="MFS_sugar_transport-like"/>
</dbReference>
<evidence type="ECO:0000313" key="7">
    <source>
        <dbReference type="Proteomes" id="UP000242519"/>
    </source>
</evidence>
<evidence type="ECO:0000256" key="4">
    <source>
        <dbReference type="ARBA" id="ARBA00023136"/>
    </source>
</evidence>
<proteinExistence type="predicted"/>
<accession>A0A218YTF4</accession>
<dbReference type="PANTHER" id="PTHR48022:SF2">
    <property type="entry name" value="PLASTIDIC GLUCOSE TRANSPORTER 4"/>
    <property type="match status" value="1"/>
</dbReference>
<dbReference type="InterPro" id="IPR036259">
    <property type="entry name" value="MFS_trans_sf"/>
</dbReference>
<evidence type="ECO:0000256" key="2">
    <source>
        <dbReference type="ARBA" id="ARBA00022692"/>
    </source>
</evidence>
<dbReference type="Pfam" id="PF00083">
    <property type="entry name" value="Sugar_tr"/>
    <property type="match status" value="2"/>
</dbReference>
<name>A0A218YTF4_9HELO</name>
<dbReference type="GO" id="GO:0005351">
    <property type="term" value="F:carbohydrate:proton symporter activity"/>
    <property type="evidence" value="ECO:0007669"/>
    <property type="project" value="TreeGrafter"/>
</dbReference>
<dbReference type="InterPro" id="IPR050360">
    <property type="entry name" value="MFS_Sugar_Transporters"/>
</dbReference>
<sequence length="309" mass="32823">MSSYPAILQLSALAGFGAAYLSNSLIPASSDLQWRLPVAIRLGPGSILLVGTILAPETPRFLAEAGRLGEAEAEAVLAWWRGEEGWNELLERGGEEGRRSRAGGCAEHAWVECLGITVKPFPPLLDPSLEKLHYRMRVRCSRDIHVGGLHLRLVVPPPDGHLWAGEAPIRRGVHVWVCAGEGQSLLAPAGLDAVRAVRVPLGYPAAFPCAVTTGTQWLFQIVVAYLTALLLASIGWATYLLYALCCVVTAAWVCVAVPETRNVALGKHMDALFTSAPAGPESVGAEFSHDHAVAEEDGEDTGATALLGG</sequence>
<dbReference type="Proteomes" id="UP000242519">
    <property type="component" value="Unassembled WGS sequence"/>
</dbReference>
<dbReference type="InParanoid" id="A0A218YTF4"/>
<dbReference type="STRING" id="503106.A0A218YTF4"/>
<comment type="subcellular location">
    <subcellularLocation>
        <location evidence="1">Membrane</location>
        <topology evidence="1">Multi-pass membrane protein</topology>
    </subcellularLocation>
</comment>
<feature type="transmembrane region" description="Helical" evidence="5">
    <location>
        <begin position="240"/>
        <end position="258"/>
    </location>
</feature>
<dbReference type="Gene3D" id="1.20.1250.20">
    <property type="entry name" value="MFS general substrate transporter like domains"/>
    <property type="match status" value="2"/>
</dbReference>
<organism evidence="6 7">
    <name type="scientific">Diplocarpon coronariae</name>
    <dbReference type="NCBI Taxonomy" id="2795749"/>
    <lineage>
        <taxon>Eukaryota</taxon>
        <taxon>Fungi</taxon>
        <taxon>Dikarya</taxon>
        <taxon>Ascomycota</taxon>
        <taxon>Pezizomycotina</taxon>
        <taxon>Leotiomycetes</taxon>
        <taxon>Helotiales</taxon>
        <taxon>Drepanopezizaceae</taxon>
        <taxon>Diplocarpon</taxon>
    </lineage>
</organism>
<evidence type="ECO:0000256" key="1">
    <source>
        <dbReference type="ARBA" id="ARBA00004141"/>
    </source>
</evidence>
<comment type="caution">
    <text evidence="6">The sequence shown here is derived from an EMBL/GenBank/DDBJ whole genome shotgun (WGS) entry which is preliminary data.</text>
</comment>
<evidence type="ECO:0000256" key="3">
    <source>
        <dbReference type="ARBA" id="ARBA00022989"/>
    </source>
</evidence>
<evidence type="ECO:0000256" key="5">
    <source>
        <dbReference type="SAM" id="Phobius"/>
    </source>
</evidence>
<gene>
    <name evidence="6" type="ORF">B2J93_8233</name>
</gene>
<dbReference type="OrthoDB" id="508119at2759"/>
<keyword evidence="3 5" id="KW-1133">Transmembrane helix</keyword>
<dbReference type="EMBL" id="MZNU01000414">
    <property type="protein sequence ID" value="OWO98008.1"/>
    <property type="molecule type" value="Genomic_DNA"/>
</dbReference>
<dbReference type="PANTHER" id="PTHR48022">
    <property type="entry name" value="PLASTIDIC GLUCOSE TRANSPORTER 4"/>
    <property type="match status" value="1"/>
</dbReference>
<dbReference type="GO" id="GO:0016020">
    <property type="term" value="C:membrane"/>
    <property type="evidence" value="ECO:0007669"/>
    <property type="project" value="UniProtKB-SubCell"/>
</dbReference>
<dbReference type="AlphaFoldDB" id="A0A218YTF4"/>
<keyword evidence="4 5" id="KW-0472">Membrane</keyword>
<reference evidence="6 7" key="1">
    <citation type="submission" date="2017-04" db="EMBL/GenBank/DDBJ databases">
        <title>Draft genome sequence of Marssonina coronaria NL1: causal agent of apple blotch.</title>
        <authorList>
            <person name="Cheng Q."/>
        </authorList>
    </citation>
    <scope>NUCLEOTIDE SEQUENCE [LARGE SCALE GENOMIC DNA]</scope>
    <source>
        <strain evidence="6 7">NL1</strain>
    </source>
</reference>